<reference evidence="3 4" key="1">
    <citation type="submission" date="2016-01" db="EMBL/GenBank/DDBJ databases">
        <title>Annotation of Pseudomonas oryzihabitans USDA-ARS-USMARC-56511.</title>
        <authorList>
            <person name="Harhay G.P."/>
            <person name="Harhay D.M."/>
            <person name="Smith T.P.L."/>
            <person name="Bono J.L."/>
            <person name="Heaton M.P."/>
            <person name="Clawson M.L."/>
            <person name="Chitko-Mckown C.G."/>
            <person name="Capik S.F."/>
            <person name="DeDonder K.D."/>
            <person name="Apley M.D."/>
            <person name="Lubbers B.V."/>
            <person name="White B.J."/>
            <person name="Larson R.L."/>
        </authorList>
    </citation>
    <scope>NUCLEOTIDE SEQUENCE [LARGE SCALE GENOMIC DNA]</scope>
    <source>
        <strain evidence="3 4">USDA-ARS-USMARC-56511</strain>
    </source>
</reference>
<dbReference type="KEGG" id="por:APT59_12755"/>
<dbReference type="EMBL" id="CP013987">
    <property type="protein sequence ID" value="ALZ85016.1"/>
    <property type="molecule type" value="Genomic_DNA"/>
</dbReference>
<accession>A0A0U4W0W9</accession>
<evidence type="ECO:0000256" key="1">
    <source>
        <dbReference type="ARBA" id="ARBA00008769"/>
    </source>
</evidence>
<name>A0A0U4W0W9_9PSED</name>
<dbReference type="Pfam" id="PF04966">
    <property type="entry name" value="OprB"/>
    <property type="match status" value="1"/>
</dbReference>
<dbReference type="RefSeq" id="WP_059315189.1">
    <property type="nucleotide sequence ID" value="NZ_CP013987.1"/>
</dbReference>
<comment type="similarity">
    <text evidence="1 2">Belongs to the OprB family.</text>
</comment>
<dbReference type="GO" id="GO:0008643">
    <property type="term" value="P:carbohydrate transport"/>
    <property type="evidence" value="ECO:0007669"/>
    <property type="project" value="InterPro"/>
</dbReference>
<feature type="chain" id="PRO_5007229302" evidence="2">
    <location>
        <begin position="31"/>
        <end position="466"/>
    </location>
</feature>
<evidence type="ECO:0000313" key="4">
    <source>
        <dbReference type="Proteomes" id="UP000064137"/>
    </source>
</evidence>
<dbReference type="Gene3D" id="2.40.160.180">
    <property type="entry name" value="Carbohydrate-selective porin OprB"/>
    <property type="match status" value="1"/>
</dbReference>
<protein>
    <submittedName>
        <fullName evidence="3">Porin</fullName>
    </submittedName>
</protein>
<dbReference type="InterPro" id="IPR052932">
    <property type="entry name" value="OprB_Porin"/>
</dbReference>
<dbReference type="PANTHER" id="PTHR37944:SF1">
    <property type="entry name" value="PORIN B"/>
    <property type="match status" value="1"/>
</dbReference>
<dbReference type="OrthoDB" id="545475at2"/>
<dbReference type="AlphaFoldDB" id="A0A0U4W0W9"/>
<dbReference type="InterPro" id="IPR007049">
    <property type="entry name" value="Carb-sel_porin_OprB"/>
</dbReference>
<dbReference type="PANTHER" id="PTHR37944">
    <property type="entry name" value="PORIN B"/>
    <property type="match status" value="1"/>
</dbReference>
<evidence type="ECO:0000313" key="3">
    <source>
        <dbReference type="EMBL" id="ALZ85016.1"/>
    </source>
</evidence>
<keyword evidence="2" id="KW-0732">Signal</keyword>
<gene>
    <name evidence="3" type="ORF">APT59_12755</name>
</gene>
<organism evidence="3 4">
    <name type="scientific">Pseudomonas oryzihabitans</name>
    <dbReference type="NCBI Taxonomy" id="47885"/>
    <lineage>
        <taxon>Bacteria</taxon>
        <taxon>Pseudomonadati</taxon>
        <taxon>Pseudomonadota</taxon>
        <taxon>Gammaproteobacteria</taxon>
        <taxon>Pseudomonadales</taxon>
        <taxon>Pseudomonadaceae</taxon>
        <taxon>Pseudomonas</taxon>
    </lineage>
</organism>
<dbReference type="GO" id="GO:0016020">
    <property type="term" value="C:membrane"/>
    <property type="evidence" value="ECO:0007669"/>
    <property type="project" value="InterPro"/>
</dbReference>
<proteinExistence type="inferred from homology"/>
<dbReference type="GO" id="GO:0015288">
    <property type="term" value="F:porin activity"/>
    <property type="evidence" value="ECO:0007669"/>
    <property type="project" value="InterPro"/>
</dbReference>
<dbReference type="Proteomes" id="UP000064137">
    <property type="component" value="Chromosome"/>
</dbReference>
<dbReference type="InterPro" id="IPR038673">
    <property type="entry name" value="OprB_sf"/>
</dbReference>
<feature type="signal peptide" evidence="2">
    <location>
        <begin position="1"/>
        <end position="30"/>
    </location>
</feature>
<sequence length="466" mass="51377">MNSQNHKNRSGLALPLVSLLALAVSAGVQAAPQANPGGNFSGVNNTEAAFEPLGNTMTGDWGGVRKDLRDKGWDIKLEYVGEGATNLRGGYDDDRTGRWSSQYMFGLWGDMNKIAGWENSVFKLAITSRDGRNLTDDRITDPRVGGYSSVQEVYGRGQTWRLTQLWLSKGFFDGRLDIKAGRFGEGEDFNSFECDFQNLAFCGSQVGNWEGVWYNWPVSQWALRVKYNLTPELFVQVGAYEQNPSLLETGNGFKLNGSGTKGAVLPVEMVWSPKVNGLPGEYRVGYYYSTADANDVYEDVNGNSAALTGLDYKEHSSKHGYWVVARQQITAHNDDPSRGLSVFANFTAHAKDVNKVSSYVQAGLVYKGPFDGRPKDDIGFGVARITTNGDFRDNQRALNQAAGATDYNDPAFTPLQHNEYDAEIYYGVHVTNWLTVRPNLQYIKNPGGVREVDNAVVGGLKVQAVF</sequence>
<evidence type="ECO:0000256" key="2">
    <source>
        <dbReference type="RuleBase" id="RU363072"/>
    </source>
</evidence>